<gene>
    <name evidence="1" type="ORF">INT45_001373</name>
</gene>
<dbReference type="OrthoDB" id="10489401at2759"/>
<name>A0A8H7RT59_9FUNG</name>
<protein>
    <submittedName>
        <fullName evidence="1">Uncharacterized protein</fullName>
    </submittedName>
</protein>
<dbReference type="AlphaFoldDB" id="A0A8H7RT59"/>
<keyword evidence="2" id="KW-1185">Reference proteome</keyword>
<dbReference type="Proteomes" id="UP000646827">
    <property type="component" value="Unassembled WGS sequence"/>
</dbReference>
<organism evidence="1 2">
    <name type="scientific">Circinella minor</name>
    <dbReference type="NCBI Taxonomy" id="1195481"/>
    <lineage>
        <taxon>Eukaryota</taxon>
        <taxon>Fungi</taxon>
        <taxon>Fungi incertae sedis</taxon>
        <taxon>Mucoromycota</taxon>
        <taxon>Mucoromycotina</taxon>
        <taxon>Mucoromycetes</taxon>
        <taxon>Mucorales</taxon>
        <taxon>Lichtheimiaceae</taxon>
        <taxon>Circinella</taxon>
    </lineage>
</organism>
<evidence type="ECO:0000313" key="2">
    <source>
        <dbReference type="Proteomes" id="UP000646827"/>
    </source>
</evidence>
<sequence length="96" mass="11025">MRKQSQPLLTAEKVSKLTEDFKKYRSYIACPTKKCAATNMDTNGYTTHQLPKQPRFKCRTCNKGNVNTRTMQQMIQTLVSARHGQEKTMADIVLQN</sequence>
<reference evidence="1 2" key="1">
    <citation type="submission" date="2020-12" db="EMBL/GenBank/DDBJ databases">
        <title>Metabolic potential, ecology and presence of endohyphal bacteria is reflected in genomic diversity of Mucoromycotina.</title>
        <authorList>
            <person name="Muszewska A."/>
            <person name="Okrasinska A."/>
            <person name="Steczkiewicz K."/>
            <person name="Drgas O."/>
            <person name="Orlowska M."/>
            <person name="Perlinska-Lenart U."/>
            <person name="Aleksandrzak-Piekarczyk T."/>
            <person name="Szatraj K."/>
            <person name="Zielenkiewicz U."/>
            <person name="Pilsyk S."/>
            <person name="Malc E."/>
            <person name="Mieczkowski P."/>
            <person name="Kruszewska J.S."/>
            <person name="Biernat P."/>
            <person name="Pawlowska J."/>
        </authorList>
    </citation>
    <scope>NUCLEOTIDE SEQUENCE [LARGE SCALE GENOMIC DNA]</scope>
    <source>
        <strain evidence="1 2">CBS 142.35</strain>
    </source>
</reference>
<evidence type="ECO:0000313" key="1">
    <source>
        <dbReference type="EMBL" id="KAG2216752.1"/>
    </source>
</evidence>
<dbReference type="EMBL" id="JAEPRB010000364">
    <property type="protein sequence ID" value="KAG2216752.1"/>
    <property type="molecule type" value="Genomic_DNA"/>
</dbReference>
<accession>A0A8H7RT59</accession>
<comment type="caution">
    <text evidence="1">The sequence shown here is derived from an EMBL/GenBank/DDBJ whole genome shotgun (WGS) entry which is preliminary data.</text>
</comment>
<proteinExistence type="predicted"/>